<gene>
    <name evidence="1" type="ORF">BO66DRAFT_33403</name>
</gene>
<accession>A0ACD1HFK4</accession>
<protein>
    <submittedName>
        <fullName evidence="1">Uncharacterized protein</fullName>
    </submittedName>
</protein>
<reference evidence="1" key="1">
    <citation type="submission" date="2018-02" db="EMBL/GenBank/DDBJ databases">
        <title>The genomes of Aspergillus section Nigri reveals drivers in fungal speciation.</title>
        <authorList>
            <consortium name="DOE Joint Genome Institute"/>
            <person name="Vesth T.C."/>
            <person name="Nybo J."/>
            <person name="Theobald S."/>
            <person name="Brandl J."/>
            <person name="Frisvad J.C."/>
            <person name="Nielsen K.F."/>
            <person name="Lyhne E.K."/>
            <person name="Kogle M.E."/>
            <person name="Kuo A."/>
            <person name="Riley R."/>
            <person name="Clum A."/>
            <person name="Nolan M."/>
            <person name="Lipzen A."/>
            <person name="Salamov A."/>
            <person name="Henrissat B."/>
            <person name="Wiebenga A."/>
            <person name="De vries R.P."/>
            <person name="Grigoriev I.V."/>
            <person name="Mortensen U.H."/>
            <person name="Andersen M.R."/>
            <person name="Baker S.E."/>
        </authorList>
    </citation>
    <scope>NUCLEOTIDE SEQUENCE</scope>
    <source>
        <strain evidence="1">CBS 121060</strain>
    </source>
</reference>
<evidence type="ECO:0000313" key="2">
    <source>
        <dbReference type="Proteomes" id="UP000249661"/>
    </source>
</evidence>
<proteinExistence type="predicted"/>
<sequence length="129" mass="14217">MYDVVILALLVPVRFLGNPDTVRCNPPIFFPLGVGSVVLGSRRLTERENYSPLHIRIVPMCEGCFFVSTCGNFAPSLAPFGLQEGAYWRYSNYIPCLRLTNAEPLGGGYRWYQLVLSWPGAPSGAGMNA</sequence>
<name>A0ACD1HFK4_9EURO</name>
<keyword evidence="2" id="KW-1185">Reference proteome</keyword>
<dbReference type="Proteomes" id="UP000249661">
    <property type="component" value="Unassembled WGS sequence"/>
</dbReference>
<organism evidence="1 2">
    <name type="scientific">Aspergillus aculeatinus CBS 121060</name>
    <dbReference type="NCBI Taxonomy" id="1448322"/>
    <lineage>
        <taxon>Eukaryota</taxon>
        <taxon>Fungi</taxon>
        <taxon>Dikarya</taxon>
        <taxon>Ascomycota</taxon>
        <taxon>Pezizomycotina</taxon>
        <taxon>Eurotiomycetes</taxon>
        <taxon>Eurotiomycetidae</taxon>
        <taxon>Eurotiales</taxon>
        <taxon>Aspergillaceae</taxon>
        <taxon>Aspergillus</taxon>
        <taxon>Aspergillus subgen. Circumdati</taxon>
    </lineage>
</organism>
<evidence type="ECO:0000313" key="1">
    <source>
        <dbReference type="EMBL" id="RAH72344.1"/>
    </source>
</evidence>
<dbReference type="EMBL" id="KZ824944">
    <property type="protein sequence ID" value="RAH72344.1"/>
    <property type="molecule type" value="Genomic_DNA"/>
</dbReference>